<dbReference type="GO" id="GO:0004252">
    <property type="term" value="F:serine-type endopeptidase activity"/>
    <property type="evidence" value="ECO:0007669"/>
    <property type="project" value="UniProtKB-UniRule"/>
</dbReference>
<proteinExistence type="inferred from homology"/>
<evidence type="ECO:0000256" key="5">
    <source>
        <dbReference type="ARBA" id="ARBA00022825"/>
    </source>
</evidence>
<protein>
    <recommendedName>
        <fullName evidence="6 7">ATP-dependent Clp protease proteolytic subunit</fullName>
        <ecNumber evidence="6">3.4.21.92</ecNumber>
    </recommendedName>
    <alternativeName>
        <fullName evidence="6">Endopeptidase Clp</fullName>
    </alternativeName>
</protein>
<dbReference type="PANTHER" id="PTHR10381:SF70">
    <property type="entry name" value="ATP-DEPENDENT CLP PROTEASE PROTEOLYTIC SUBUNIT"/>
    <property type="match status" value="1"/>
</dbReference>
<dbReference type="NCBIfam" id="NF009205">
    <property type="entry name" value="PRK12553.1"/>
    <property type="match status" value="1"/>
</dbReference>
<comment type="catalytic activity">
    <reaction evidence="6">
        <text>Hydrolysis of proteins to small peptides in the presence of ATP and magnesium. alpha-casein is the usual test substrate. In the absence of ATP, only oligopeptides shorter than five residues are hydrolyzed (such as succinyl-Leu-Tyr-|-NHMec, and Leu-Tyr-Leu-|-Tyr-Trp, in which cleavage of the -Tyr-|-Leu- and -Tyr-|-Trp bonds also occurs).</text>
        <dbReference type="EC" id="3.4.21.92"/>
    </reaction>
</comment>
<evidence type="ECO:0000256" key="4">
    <source>
        <dbReference type="ARBA" id="ARBA00022801"/>
    </source>
</evidence>
<dbReference type="InterPro" id="IPR023562">
    <property type="entry name" value="ClpP/TepA"/>
</dbReference>
<dbReference type="GO" id="GO:0005737">
    <property type="term" value="C:cytoplasm"/>
    <property type="evidence" value="ECO:0007669"/>
    <property type="project" value="UniProtKB-SubCell"/>
</dbReference>
<evidence type="ECO:0000313" key="10">
    <source>
        <dbReference type="Proteomes" id="UP000065511"/>
    </source>
</evidence>
<dbReference type="Proteomes" id="UP000065511">
    <property type="component" value="Chromosome"/>
</dbReference>
<dbReference type="EC" id="3.4.21.92" evidence="6"/>
<dbReference type="AlphaFoldDB" id="A0A0S3KDK2"/>
<keyword evidence="3 6" id="KW-0645">Protease</keyword>
<dbReference type="SUPFAM" id="SSF52096">
    <property type="entry name" value="ClpP/crotonase"/>
    <property type="match status" value="1"/>
</dbReference>
<accession>A0A0S3KDK2</accession>
<dbReference type="EMBL" id="JXLC01000006">
    <property type="protein sequence ID" value="OJG92343.1"/>
    <property type="molecule type" value="Genomic_DNA"/>
</dbReference>
<evidence type="ECO:0000256" key="6">
    <source>
        <dbReference type="HAMAP-Rule" id="MF_00444"/>
    </source>
</evidence>
<reference evidence="9 11" key="1">
    <citation type="submission" date="2014-12" db="EMBL/GenBank/DDBJ databases">
        <title>Draft genome sequences of 29 type strains of Enterococci.</title>
        <authorList>
            <person name="Zhong Z."/>
            <person name="Sun Z."/>
            <person name="Liu W."/>
            <person name="Zhang W."/>
            <person name="Zhang H."/>
        </authorList>
    </citation>
    <scope>NUCLEOTIDE SEQUENCE [LARGE SCALE GENOMIC DNA]</scope>
    <source>
        <strain evidence="9 11">DSM 22801</strain>
    </source>
</reference>
<evidence type="ECO:0000313" key="8">
    <source>
        <dbReference type="EMBL" id="ALS02292.1"/>
    </source>
</evidence>
<organism evidence="9 11">
    <name type="scientific">Enterococcus silesiacus</name>
    <dbReference type="NCBI Taxonomy" id="332949"/>
    <lineage>
        <taxon>Bacteria</taxon>
        <taxon>Bacillati</taxon>
        <taxon>Bacillota</taxon>
        <taxon>Bacilli</taxon>
        <taxon>Lactobacillales</taxon>
        <taxon>Enterococcaceae</taxon>
        <taxon>Enterococcus</taxon>
    </lineage>
</organism>
<keyword evidence="4 6" id="KW-0378">Hydrolase</keyword>
<sequence>MSEQEKVKEEQKQPDLLAEKMMGTRTIIISSEINEQMAKEVCTQLLLLESINDEPINLFISSNGGHVDSGYLIFDMINFIKPKVNIIGSGWVVSAGALIYLSSEKERRYCLPNTRFMIHEPSGGTQGQSSDMEITAKEIIRTREKINQLIAKETGKDIEQVKNDTARDYWLNAEEALEYGIVNKIITHRSEIV</sequence>
<dbReference type="Pfam" id="PF00574">
    <property type="entry name" value="CLP_protease"/>
    <property type="match status" value="1"/>
</dbReference>
<dbReference type="KEGG" id="ess:ATZ33_13130"/>
<dbReference type="HAMAP" id="MF_00444">
    <property type="entry name" value="ClpP"/>
    <property type="match status" value="1"/>
</dbReference>
<keyword evidence="2 6" id="KW-0963">Cytoplasm</keyword>
<dbReference type="Gene3D" id="3.90.226.10">
    <property type="entry name" value="2-enoyl-CoA Hydratase, Chain A, domain 1"/>
    <property type="match status" value="1"/>
</dbReference>
<reference evidence="8 10" key="2">
    <citation type="submission" date="2015-12" db="EMBL/GenBank/DDBJ databases">
        <authorList>
            <person name="Lauer A."/>
            <person name="Humrighouse B."/>
            <person name="Loparev V."/>
            <person name="Shewmaker P.L."/>
            <person name="Whitney A.M."/>
            <person name="McLaughlin R.W."/>
        </authorList>
    </citation>
    <scope>NUCLEOTIDE SEQUENCE [LARGE SCALE GENOMIC DNA]</scope>
    <source>
        <strain evidence="8 10">LMG 23085</strain>
    </source>
</reference>
<comment type="subcellular location">
    <subcellularLocation>
        <location evidence="6">Cytoplasm</location>
    </subcellularLocation>
</comment>
<dbReference type="EMBL" id="CP013614">
    <property type="protein sequence ID" value="ALS02292.1"/>
    <property type="molecule type" value="Genomic_DNA"/>
</dbReference>
<evidence type="ECO:0000256" key="3">
    <source>
        <dbReference type="ARBA" id="ARBA00022670"/>
    </source>
</evidence>
<dbReference type="Proteomes" id="UP000183039">
    <property type="component" value="Unassembled WGS sequence"/>
</dbReference>
<dbReference type="PANTHER" id="PTHR10381">
    <property type="entry name" value="ATP-DEPENDENT CLP PROTEASE PROTEOLYTIC SUBUNIT"/>
    <property type="match status" value="1"/>
</dbReference>
<evidence type="ECO:0000256" key="7">
    <source>
        <dbReference type="RuleBase" id="RU003567"/>
    </source>
</evidence>
<dbReference type="GO" id="GO:0006515">
    <property type="term" value="P:protein quality control for misfolded or incompletely synthesized proteins"/>
    <property type="evidence" value="ECO:0007669"/>
    <property type="project" value="TreeGrafter"/>
</dbReference>
<dbReference type="InterPro" id="IPR001907">
    <property type="entry name" value="ClpP"/>
</dbReference>
<evidence type="ECO:0000256" key="1">
    <source>
        <dbReference type="ARBA" id="ARBA00007039"/>
    </source>
</evidence>
<dbReference type="GO" id="GO:0009368">
    <property type="term" value="C:endopeptidase Clp complex"/>
    <property type="evidence" value="ECO:0007669"/>
    <property type="project" value="TreeGrafter"/>
</dbReference>
<comment type="function">
    <text evidence="6">Cleaves peptides in various proteins in a process that requires ATP hydrolysis. Has a chymotrypsin-like activity. Plays a major role in the degradation of misfolded proteins.</text>
</comment>
<name>A0A0S3KDK2_9ENTE</name>
<keyword evidence="10" id="KW-1185">Reference proteome</keyword>
<comment type="similarity">
    <text evidence="1 6 7">Belongs to the peptidase S14 family.</text>
</comment>
<dbReference type="GO" id="GO:0004176">
    <property type="term" value="F:ATP-dependent peptidase activity"/>
    <property type="evidence" value="ECO:0007669"/>
    <property type="project" value="InterPro"/>
</dbReference>
<dbReference type="OrthoDB" id="9802800at2"/>
<keyword evidence="5 6" id="KW-0720">Serine protease</keyword>
<feature type="active site" description="Nucleophile" evidence="6">
    <location>
        <position position="94"/>
    </location>
</feature>
<dbReference type="GO" id="GO:0051117">
    <property type="term" value="F:ATPase binding"/>
    <property type="evidence" value="ECO:0007669"/>
    <property type="project" value="TreeGrafter"/>
</dbReference>
<evidence type="ECO:0000256" key="2">
    <source>
        <dbReference type="ARBA" id="ARBA00022490"/>
    </source>
</evidence>
<evidence type="ECO:0000313" key="9">
    <source>
        <dbReference type="EMBL" id="OJG92343.1"/>
    </source>
</evidence>
<evidence type="ECO:0000313" key="11">
    <source>
        <dbReference type="Proteomes" id="UP000183039"/>
    </source>
</evidence>
<dbReference type="CDD" id="cd07017">
    <property type="entry name" value="S14_ClpP_2"/>
    <property type="match status" value="1"/>
</dbReference>
<dbReference type="RefSeq" id="WP_071877082.1">
    <property type="nucleotide sequence ID" value="NZ_JXLC01000006.1"/>
</dbReference>
<comment type="subunit">
    <text evidence="6">Fourteen ClpP subunits assemble into 2 heptameric rings which stack back to back to give a disk-like structure with a central cavity, resembling the structure of eukaryotic proteasomes.</text>
</comment>
<gene>
    <name evidence="6" type="primary">clpP</name>
    <name evidence="8" type="ORF">ATZ33_13130</name>
    <name evidence="9" type="ORF">RV15_GL003136</name>
</gene>
<feature type="active site" evidence="6">
    <location>
        <position position="119"/>
    </location>
</feature>
<dbReference type="PRINTS" id="PR00127">
    <property type="entry name" value="CLPPROTEASEP"/>
</dbReference>
<dbReference type="InterPro" id="IPR029045">
    <property type="entry name" value="ClpP/crotonase-like_dom_sf"/>
</dbReference>